<feature type="non-terminal residue" evidence="1">
    <location>
        <position position="77"/>
    </location>
</feature>
<reference evidence="1" key="1">
    <citation type="journal article" date="2014" name="Front. Microbiol.">
        <title>High frequency of phylogenetically diverse reductive dehalogenase-homologous genes in deep subseafloor sedimentary metagenomes.</title>
        <authorList>
            <person name="Kawai M."/>
            <person name="Futagami T."/>
            <person name="Toyoda A."/>
            <person name="Takaki Y."/>
            <person name="Nishi S."/>
            <person name="Hori S."/>
            <person name="Arai W."/>
            <person name="Tsubouchi T."/>
            <person name="Morono Y."/>
            <person name="Uchiyama I."/>
            <person name="Ito T."/>
            <person name="Fujiyama A."/>
            <person name="Inagaki F."/>
            <person name="Takami H."/>
        </authorList>
    </citation>
    <scope>NUCLEOTIDE SEQUENCE</scope>
    <source>
        <strain evidence="1">Expedition CK06-06</strain>
    </source>
</reference>
<evidence type="ECO:0000313" key="1">
    <source>
        <dbReference type="EMBL" id="GAH86291.1"/>
    </source>
</evidence>
<protein>
    <submittedName>
        <fullName evidence="1">Uncharacterized protein</fullName>
    </submittedName>
</protein>
<gene>
    <name evidence="1" type="ORF">S03H2_67125</name>
</gene>
<sequence>MYVWRAEKQENGNIHFHFIVDNFIPWNELRNTWNRIQQNLGYISRFSEAQRLKHINGFSFDPAGVISYDLIPRDVTT</sequence>
<accession>X1IV22</accession>
<proteinExistence type="predicted"/>
<dbReference type="AlphaFoldDB" id="X1IV22"/>
<name>X1IV22_9ZZZZ</name>
<dbReference type="EMBL" id="BARU01043897">
    <property type="protein sequence ID" value="GAH86291.1"/>
    <property type="molecule type" value="Genomic_DNA"/>
</dbReference>
<comment type="caution">
    <text evidence="1">The sequence shown here is derived from an EMBL/GenBank/DDBJ whole genome shotgun (WGS) entry which is preliminary data.</text>
</comment>
<organism evidence="1">
    <name type="scientific">marine sediment metagenome</name>
    <dbReference type="NCBI Taxonomy" id="412755"/>
    <lineage>
        <taxon>unclassified sequences</taxon>
        <taxon>metagenomes</taxon>
        <taxon>ecological metagenomes</taxon>
    </lineage>
</organism>